<accession>A0A7X9FT91</accession>
<sequence>MPEQPSFSESKFAEPDPNWGLDTLYFFHSSDKEVRDRLRDPGKYYGDLSLDQERGQFTLSDERAGNTQTEQGAFQTFRSTDMERKSLEVEQAQKQHPQVKPGFPRLYSRYRHEYAEFKCDLKLMILDMSVLAATIAVLNSSIDWLSGIAGVGYCLWRISRLK</sequence>
<reference evidence="1 2" key="1">
    <citation type="journal article" date="2020" name="Biotechnol. Biofuels">
        <title>New insights from the biogas microbiome by comprehensive genome-resolved metagenomics of nearly 1600 species originating from multiple anaerobic digesters.</title>
        <authorList>
            <person name="Campanaro S."/>
            <person name="Treu L."/>
            <person name="Rodriguez-R L.M."/>
            <person name="Kovalovszki A."/>
            <person name="Ziels R.M."/>
            <person name="Maus I."/>
            <person name="Zhu X."/>
            <person name="Kougias P.G."/>
            <person name="Basile A."/>
            <person name="Luo G."/>
            <person name="Schluter A."/>
            <person name="Konstantinidis K.T."/>
            <person name="Angelidaki I."/>
        </authorList>
    </citation>
    <scope>NUCLEOTIDE SEQUENCE [LARGE SCALE GENOMIC DNA]</scope>
    <source>
        <strain evidence="1">AS27yjCOA_65</strain>
    </source>
</reference>
<evidence type="ECO:0000313" key="2">
    <source>
        <dbReference type="Proteomes" id="UP000524246"/>
    </source>
</evidence>
<dbReference type="EMBL" id="JAAZON010000456">
    <property type="protein sequence ID" value="NMC63506.1"/>
    <property type="molecule type" value="Genomic_DNA"/>
</dbReference>
<name>A0A7X9FT91_9DELT</name>
<evidence type="ECO:0000313" key="1">
    <source>
        <dbReference type="EMBL" id="NMC63506.1"/>
    </source>
</evidence>
<dbReference type="AlphaFoldDB" id="A0A7X9FT91"/>
<gene>
    <name evidence="1" type="ORF">GYA55_10115</name>
</gene>
<dbReference type="Proteomes" id="UP000524246">
    <property type="component" value="Unassembled WGS sequence"/>
</dbReference>
<organism evidence="1 2">
    <name type="scientific">SAR324 cluster bacterium</name>
    <dbReference type="NCBI Taxonomy" id="2024889"/>
    <lineage>
        <taxon>Bacteria</taxon>
        <taxon>Deltaproteobacteria</taxon>
        <taxon>SAR324 cluster</taxon>
    </lineage>
</organism>
<protein>
    <submittedName>
        <fullName evidence="1">Uncharacterized protein</fullName>
    </submittedName>
</protein>
<proteinExistence type="predicted"/>
<comment type="caution">
    <text evidence="1">The sequence shown here is derived from an EMBL/GenBank/DDBJ whole genome shotgun (WGS) entry which is preliminary data.</text>
</comment>